<dbReference type="STRING" id="102285.A0A0R3TWC8"/>
<dbReference type="InterPro" id="IPR036871">
    <property type="entry name" value="PX_dom_sf"/>
</dbReference>
<organism evidence="5">
    <name type="scientific">Rodentolepis nana</name>
    <name type="common">Dwarf tapeworm</name>
    <name type="synonym">Hymenolepis nana</name>
    <dbReference type="NCBI Taxonomy" id="102285"/>
    <lineage>
        <taxon>Eukaryota</taxon>
        <taxon>Metazoa</taxon>
        <taxon>Spiralia</taxon>
        <taxon>Lophotrochozoa</taxon>
        <taxon>Platyhelminthes</taxon>
        <taxon>Cestoda</taxon>
        <taxon>Eucestoda</taxon>
        <taxon>Cyclophyllidea</taxon>
        <taxon>Hymenolepididae</taxon>
        <taxon>Rodentolepis</taxon>
    </lineage>
</organism>
<dbReference type="GO" id="GO:0031901">
    <property type="term" value="C:early endosome membrane"/>
    <property type="evidence" value="ECO:0007669"/>
    <property type="project" value="TreeGrafter"/>
</dbReference>
<dbReference type="Proteomes" id="UP000278807">
    <property type="component" value="Unassembled WGS sequence"/>
</dbReference>
<proteinExistence type="predicted"/>
<dbReference type="PANTHER" id="PTHR46571:SF1">
    <property type="entry name" value="SORTING NEXIN-8"/>
    <property type="match status" value="1"/>
</dbReference>
<dbReference type="InterPro" id="IPR028662">
    <property type="entry name" value="SNX8/Mvp1"/>
</dbReference>
<evidence type="ECO:0000259" key="2">
    <source>
        <dbReference type="PROSITE" id="PS50195"/>
    </source>
</evidence>
<evidence type="ECO:0000313" key="5">
    <source>
        <dbReference type="WBParaSite" id="HNAJ_0001215801-mRNA-1"/>
    </source>
</evidence>
<accession>A0A0R3TWC8</accession>
<dbReference type="PROSITE" id="PS50195">
    <property type="entry name" value="PX"/>
    <property type="match status" value="1"/>
</dbReference>
<keyword evidence="4" id="KW-1185">Reference proteome</keyword>
<reference evidence="3 4" key="2">
    <citation type="submission" date="2018-11" db="EMBL/GenBank/DDBJ databases">
        <authorList>
            <consortium name="Pathogen Informatics"/>
        </authorList>
    </citation>
    <scope>NUCLEOTIDE SEQUENCE [LARGE SCALE GENOMIC DNA]</scope>
</reference>
<feature type="domain" description="PX" evidence="2">
    <location>
        <begin position="108"/>
        <end position="231"/>
    </location>
</feature>
<dbReference type="PANTHER" id="PTHR46571">
    <property type="entry name" value="SORTING NEXIN-8"/>
    <property type="match status" value="1"/>
</dbReference>
<dbReference type="InterPro" id="IPR001683">
    <property type="entry name" value="PX_dom"/>
</dbReference>
<evidence type="ECO:0000256" key="1">
    <source>
        <dbReference type="ARBA" id="ARBA00004287"/>
    </source>
</evidence>
<reference evidence="5" key="1">
    <citation type="submission" date="2017-02" db="UniProtKB">
        <authorList>
            <consortium name="WormBaseParasite"/>
        </authorList>
    </citation>
    <scope>IDENTIFICATION</scope>
</reference>
<dbReference type="GO" id="GO:0034498">
    <property type="term" value="P:early endosome to Golgi transport"/>
    <property type="evidence" value="ECO:0007669"/>
    <property type="project" value="TreeGrafter"/>
</dbReference>
<dbReference type="SUPFAM" id="SSF64268">
    <property type="entry name" value="PX domain"/>
    <property type="match status" value="1"/>
</dbReference>
<name>A0A0R3TWC8_RODNA</name>
<evidence type="ECO:0000313" key="4">
    <source>
        <dbReference type="Proteomes" id="UP000278807"/>
    </source>
</evidence>
<dbReference type="AlphaFoldDB" id="A0A0R3TWC8"/>
<dbReference type="EMBL" id="UZAE01014063">
    <property type="protein sequence ID" value="VDO12306.1"/>
    <property type="molecule type" value="Genomic_DNA"/>
</dbReference>
<gene>
    <name evidence="3" type="ORF">HNAJ_LOCUS12147</name>
</gene>
<dbReference type="GO" id="GO:0005829">
    <property type="term" value="C:cytosol"/>
    <property type="evidence" value="ECO:0007669"/>
    <property type="project" value="GOC"/>
</dbReference>
<dbReference type="SMART" id="SM00312">
    <property type="entry name" value="PX"/>
    <property type="match status" value="1"/>
</dbReference>
<dbReference type="GO" id="GO:0035091">
    <property type="term" value="F:phosphatidylinositol binding"/>
    <property type="evidence" value="ECO:0007669"/>
    <property type="project" value="InterPro"/>
</dbReference>
<sequence>MYEHVKAEYFSFGTMTDDNPSPPPATNYREIRAILEDLKIQFKTLLSKKGKTLSTPSVSRPDLFRRNFLHSPVKNAHTPEYIEPIELNDFKLSLVLHGSMWSWKSTHESSWISSIVSYNLVAHEDAHYEFEIKTQFSEDLFTDLLPEQKYSDVRVSRRYKEFQALYDTLQRVFPFIFVPTLPPKRPKKLRAELTAKRKLSFELWLSYLSDHPILRHASCVLNFLISEEEWRRPAKEKYSVAQIDNLVTYPAYSGVSSIDLNLLQQLVKTIAGLRDHFKMERDCLQRDLVDLYLRYADDLTTFARLEKDLGKYYRVRDISGVLSSAVLVLSKFSMNFLRLQ</sequence>
<dbReference type="OrthoDB" id="10254720at2759"/>
<dbReference type="GO" id="GO:0006886">
    <property type="term" value="P:intracellular protein transport"/>
    <property type="evidence" value="ECO:0007669"/>
    <property type="project" value="TreeGrafter"/>
</dbReference>
<dbReference type="WBParaSite" id="HNAJ_0001215801-mRNA-1">
    <property type="protein sequence ID" value="HNAJ_0001215801-mRNA-1"/>
    <property type="gene ID" value="HNAJ_0001215801"/>
</dbReference>
<dbReference type="CDD" id="cd06093">
    <property type="entry name" value="PX_domain"/>
    <property type="match status" value="1"/>
</dbReference>
<comment type="subcellular location">
    <subcellularLocation>
        <location evidence="1">Membrane</location>
        <topology evidence="1">Peripheral membrane protein</topology>
        <orientation evidence="1">Cytoplasmic side</orientation>
    </subcellularLocation>
</comment>
<dbReference type="Pfam" id="PF00787">
    <property type="entry name" value="PX"/>
    <property type="match status" value="1"/>
</dbReference>
<evidence type="ECO:0000313" key="3">
    <source>
        <dbReference type="EMBL" id="VDO12306.1"/>
    </source>
</evidence>
<dbReference type="Gene3D" id="3.30.1520.10">
    <property type="entry name" value="Phox-like domain"/>
    <property type="match status" value="1"/>
</dbReference>
<protein>
    <submittedName>
        <fullName evidence="5">PX domain-containing protein</fullName>
    </submittedName>
</protein>